<organism evidence="12 13">
    <name type="scientific">Candidatus Lloydbacteria bacterium RIFCSPHIGHO2_01_FULL_41_20</name>
    <dbReference type="NCBI Taxonomy" id="1798657"/>
    <lineage>
        <taxon>Bacteria</taxon>
        <taxon>Candidatus Lloydiibacteriota</taxon>
    </lineage>
</organism>
<dbReference type="InterPro" id="IPR045864">
    <property type="entry name" value="aa-tRNA-synth_II/BPL/LPL"/>
</dbReference>
<dbReference type="EC" id="6.1.1.20" evidence="2"/>
<dbReference type="InterPro" id="IPR045060">
    <property type="entry name" value="Phe-tRNA-ligase_IIc_bsu"/>
</dbReference>
<reference evidence="12 13" key="1">
    <citation type="journal article" date="2016" name="Nat. Commun.">
        <title>Thousands of microbial genomes shed light on interconnected biogeochemical processes in an aquifer system.</title>
        <authorList>
            <person name="Anantharaman K."/>
            <person name="Brown C.T."/>
            <person name="Hug L.A."/>
            <person name="Sharon I."/>
            <person name="Castelle C.J."/>
            <person name="Probst A.J."/>
            <person name="Thomas B.C."/>
            <person name="Singh A."/>
            <person name="Wilkins M.J."/>
            <person name="Karaoz U."/>
            <person name="Brodie E.L."/>
            <person name="Williams K.H."/>
            <person name="Hubbard S.S."/>
            <person name="Banfield J.F."/>
        </authorList>
    </citation>
    <scope>NUCLEOTIDE SEQUENCE [LARGE SCALE GENOMIC DNA]</scope>
</reference>
<sequence>MKFSYTWLNHHLHSHAEKNCGKLYNLPAPEKLAELLTFNAFQVESVEKAGNDFVLDIEVLPNRSHDCLSHKGIARETARLLGKKIYPEKFTDHKITSKKEVRIDIREPKLCSRYMGVVIEDVKIGLSPAWLKERLETLGQRSINNIVDITNFVMLETGQPLHAFDMDKLARQNFSEKNLGGREKKNDNPHIVVRNARDAEKLTLLDGKEITLNSQMLVIADGDKAIAMAGIKGGRTAEISDITKNIVIESANFDYAQIRKTSRTLGIRTDSSSRFEQGISPVLAEEGIRLAIKMILKIASDKNTAVGKISDSYLRKPLTHKIKVSTEDTNKLLGTKLKDNDIEKLLKQLDFIYEKLDTGKNSYFMVTIPLERLDLMPGREPLVSGIKEDIIEEIGRVYGYKNIKAVMPKAQKKSPNNEQFDKANKVRESLVGEGFSEVMTYAFTDKGEVEIENPIAGDKRFLRNNLKDGISEALVSNMRNAPLLGFSEIKIFEIGTVFKKDAEKAMVAVGSGKGTVREYTLDEAYAEFVKPESANIKTEKKKIINPVRSRPRIASATGTLGRPASNGVKYKPISQYPFLLRDIAVFTPEGTTSDSVLKIIEKWSENLLVQHKLFDVFHKTFPNGTKRTSYAFNLVFQSYEKTLSDDEINKVMDNITNEINVKSGWQVR</sequence>
<feature type="domain" description="FDX-ACB" evidence="10">
    <location>
        <begin position="574"/>
        <end position="668"/>
    </location>
</feature>
<keyword evidence="9" id="KW-0030">Aminoacyl-tRNA synthetase</keyword>
<evidence type="ECO:0000259" key="11">
    <source>
        <dbReference type="PROSITE" id="PS51483"/>
    </source>
</evidence>
<dbReference type="AlphaFoldDB" id="A0A1G2CR40"/>
<keyword evidence="6" id="KW-0067">ATP-binding</keyword>
<evidence type="ECO:0000313" key="13">
    <source>
        <dbReference type="Proteomes" id="UP000178841"/>
    </source>
</evidence>
<comment type="cofactor">
    <cofactor evidence="1">
        <name>Mg(2+)</name>
        <dbReference type="ChEBI" id="CHEBI:18420"/>
    </cofactor>
</comment>
<evidence type="ECO:0000256" key="2">
    <source>
        <dbReference type="ARBA" id="ARBA00012814"/>
    </source>
</evidence>
<dbReference type="SMART" id="SM00874">
    <property type="entry name" value="B5"/>
    <property type="match status" value="1"/>
</dbReference>
<dbReference type="GO" id="GO:0003723">
    <property type="term" value="F:RNA binding"/>
    <property type="evidence" value="ECO:0007669"/>
    <property type="project" value="InterPro"/>
</dbReference>
<dbReference type="InterPro" id="IPR009061">
    <property type="entry name" value="DNA-bd_dom_put_sf"/>
</dbReference>
<dbReference type="Gene3D" id="3.30.930.10">
    <property type="entry name" value="Bira Bifunctional Protein, Domain 2"/>
    <property type="match status" value="1"/>
</dbReference>
<gene>
    <name evidence="12" type="ORF">A2648_01815</name>
</gene>
<dbReference type="InterPro" id="IPR005146">
    <property type="entry name" value="B3/B4_tRNA-bd"/>
</dbReference>
<keyword evidence="5" id="KW-0547">Nucleotide-binding</keyword>
<evidence type="ECO:0000256" key="9">
    <source>
        <dbReference type="ARBA" id="ARBA00023146"/>
    </source>
</evidence>
<evidence type="ECO:0000256" key="7">
    <source>
        <dbReference type="ARBA" id="ARBA00022842"/>
    </source>
</evidence>
<keyword evidence="8" id="KW-0648">Protein biosynthesis</keyword>
<dbReference type="SUPFAM" id="SSF54991">
    <property type="entry name" value="Anticodon-binding domain of PheRS"/>
    <property type="match status" value="1"/>
</dbReference>
<evidence type="ECO:0000256" key="8">
    <source>
        <dbReference type="ARBA" id="ARBA00022917"/>
    </source>
</evidence>
<dbReference type="Pfam" id="PF03147">
    <property type="entry name" value="FDX-ACB"/>
    <property type="match status" value="1"/>
</dbReference>
<dbReference type="Pfam" id="PF03484">
    <property type="entry name" value="B5"/>
    <property type="match status" value="1"/>
</dbReference>
<dbReference type="Pfam" id="PF17759">
    <property type="entry name" value="tRNA_synthFbeta"/>
    <property type="match status" value="1"/>
</dbReference>
<dbReference type="Pfam" id="PF03483">
    <property type="entry name" value="B3_4"/>
    <property type="match status" value="1"/>
</dbReference>
<evidence type="ECO:0000313" key="12">
    <source>
        <dbReference type="EMBL" id="OGZ03672.1"/>
    </source>
</evidence>
<dbReference type="EMBL" id="MHLH01000015">
    <property type="protein sequence ID" value="OGZ03672.1"/>
    <property type="molecule type" value="Genomic_DNA"/>
</dbReference>
<accession>A0A1G2CR40</accession>
<evidence type="ECO:0000256" key="1">
    <source>
        <dbReference type="ARBA" id="ARBA00001946"/>
    </source>
</evidence>
<proteinExistence type="predicted"/>
<dbReference type="SMART" id="SM00896">
    <property type="entry name" value="FDX-ACB"/>
    <property type="match status" value="1"/>
</dbReference>
<dbReference type="PROSITE" id="PS51447">
    <property type="entry name" value="FDX_ACB"/>
    <property type="match status" value="1"/>
</dbReference>
<dbReference type="Proteomes" id="UP000178841">
    <property type="component" value="Unassembled WGS sequence"/>
</dbReference>
<feature type="domain" description="B5" evidence="11">
    <location>
        <begin position="317"/>
        <end position="405"/>
    </location>
</feature>
<keyword evidence="7" id="KW-0460">Magnesium</keyword>
<protein>
    <recommendedName>
        <fullName evidence="2">phenylalanine--tRNA ligase</fullName>
        <ecNumber evidence="2">6.1.1.20</ecNumber>
    </recommendedName>
</protein>
<dbReference type="GO" id="GO:0009328">
    <property type="term" value="C:phenylalanine-tRNA ligase complex"/>
    <property type="evidence" value="ECO:0007669"/>
    <property type="project" value="TreeGrafter"/>
</dbReference>
<dbReference type="SMART" id="SM00873">
    <property type="entry name" value="B3_4"/>
    <property type="match status" value="1"/>
</dbReference>
<dbReference type="GO" id="GO:0005524">
    <property type="term" value="F:ATP binding"/>
    <property type="evidence" value="ECO:0007669"/>
    <property type="project" value="UniProtKB-KW"/>
</dbReference>
<dbReference type="Gene3D" id="3.30.70.380">
    <property type="entry name" value="Ferrodoxin-fold anticodon-binding domain"/>
    <property type="match status" value="1"/>
</dbReference>
<dbReference type="PROSITE" id="PS51483">
    <property type="entry name" value="B5"/>
    <property type="match status" value="1"/>
</dbReference>
<keyword evidence="4" id="KW-0479">Metal-binding</keyword>
<dbReference type="PANTHER" id="PTHR10947:SF0">
    <property type="entry name" value="PHENYLALANINE--TRNA LIGASE BETA SUBUNIT"/>
    <property type="match status" value="1"/>
</dbReference>
<dbReference type="PANTHER" id="PTHR10947">
    <property type="entry name" value="PHENYLALANYL-TRNA SYNTHETASE BETA CHAIN AND LEUCINE-RICH REPEAT-CONTAINING PROTEIN 47"/>
    <property type="match status" value="1"/>
</dbReference>
<comment type="caution">
    <text evidence="12">The sequence shown here is derived from an EMBL/GenBank/DDBJ whole genome shotgun (WGS) entry which is preliminary data.</text>
</comment>
<dbReference type="SUPFAM" id="SSF55681">
    <property type="entry name" value="Class II aaRS and biotin synthetases"/>
    <property type="match status" value="1"/>
</dbReference>
<dbReference type="GO" id="GO:0000287">
    <property type="term" value="F:magnesium ion binding"/>
    <property type="evidence" value="ECO:0007669"/>
    <property type="project" value="InterPro"/>
</dbReference>
<dbReference type="GO" id="GO:0004826">
    <property type="term" value="F:phenylalanine-tRNA ligase activity"/>
    <property type="evidence" value="ECO:0007669"/>
    <property type="project" value="UniProtKB-EC"/>
</dbReference>
<dbReference type="SUPFAM" id="SSF56037">
    <property type="entry name" value="PheT/TilS domain"/>
    <property type="match status" value="1"/>
</dbReference>
<dbReference type="SUPFAM" id="SSF46955">
    <property type="entry name" value="Putative DNA-binding domain"/>
    <property type="match status" value="2"/>
</dbReference>
<dbReference type="InterPro" id="IPR020825">
    <property type="entry name" value="Phe-tRNA_synthase-like_B3/B4"/>
</dbReference>
<evidence type="ECO:0000256" key="4">
    <source>
        <dbReference type="ARBA" id="ARBA00022723"/>
    </source>
</evidence>
<name>A0A1G2CR40_9BACT</name>
<dbReference type="InterPro" id="IPR041616">
    <property type="entry name" value="PheRS_beta_core"/>
</dbReference>
<evidence type="ECO:0000256" key="5">
    <source>
        <dbReference type="ARBA" id="ARBA00022741"/>
    </source>
</evidence>
<dbReference type="InterPro" id="IPR005121">
    <property type="entry name" value="Fdx_antiC-bd"/>
</dbReference>
<evidence type="ECO:0000256" key="6">
    <source>
        <dbReference type="ARBA" id="ARBA00022840"/>
    </source>
</evidence>
<dbReference type="InterPro" id="IPR005147">
    <property type="entry name" value="tRNA_synthase_B5-dom"/>
</dbReference>
<evidence type="ECO:0000259" key="10">
    <source>
        <dbReference type="PROSITE" id="PS51447"/>
    </source>
</evidence>
<dbReference type="GO" id="GO:0006432">
    <property type="term" value="P:phenylalanyl-tRNA aminoacylation"/>
    <property type="evidence" value="ECO:0007669"/>
    <property type="project" value="InterPro"/>
</dbReference>
<keyword evidence="3" id="KW-0436">Ligase</keyword>
<dbReference type="InterPro" id="IPR036690">
    <property type="entry name" value="Fdx_antiC-bd_sf"/>
</dbReference>
<dbReference type="STRING" id="1798657.A2648_01815"/>
<dbReference type="Gene3D" id="3.50.40.10">
    <property type="entry name" value="Phenylalanyl-trna Synthetase, Chain B, domain 3"/>
    <property type="match status" value="1"/>
</dbReference>
<dbReference type="Gene3D" id="3.30.56.10">
    <property type="match status" value="2"/>
</dbReference>
<evidence type="ECO:0000256" key="3">
    <source>
        <dbReference type="ARBA" id="ARBA00022598"/>
    </source>
</evidence>